<dbReference type="KEGG" id="mets:DK389_18820"/>
<name>A0A2U8W9P9_9HYPH</name>
<evidence type="ECO:0000313" key="1">
    <source>
        <dbReference type="EMBL" id="AWN42180.1"/>
    </source>
</evidence>
<protein>
    <submittedName>
        <fullName evidence="1">DUF3018 domain-containing protein</fullName>
    </submittedName>
</protein>
<sequence length="73" mass="8372">MPRIAPEDGLTKFQRYREARRRKGMKLLRVWVPDPAAPGFQAEARRQAALLRDAPEEAEALRFIEGAADWPEP</sequence>
<dbReference type="Proteomes" id="UP000245926">
    <property type="component" value="Chromosome"/>
</dbReference>
<dbReference type="EMBL" id="CP029550">
    <property type="protein sequence ID" value="AWN42180.1"/>
    <property type="molecule type" value="Genomic_DNA"/>
</dbReference>
<keyword evidence="2" id="KW-1185">Reference proteome</keyword>
<dbReference type="RefSeq" id="WP_109891809.1">
    <property type="nucleotide sequence ID" value="NZ_CP029550.1"/>
</dbReference>
<dbReference type="InterPro" id="IPR021558">
    <property type="entry name" value="MazE-like"/>
</dbReference>
<dbReference type="Pfam" id="PF11455">
    <property type="entry name" value="MazE-like"/>
    <property type="match status" value="1"/>
</dbReference>
<organism evidence="1 2">
    <name type="scientific">Methylobacterium durans</name>
    <dbReference type="NCBI Taxonomy" id="2202825"/>
    <lineage>
        <taxon>Bacteria</taxon>
        <taxon>Pseudomonadati</taxon>
        <taxon>Pseudomonadota</taxon>
        <taxon>Alphaproteobacteria</taxon>
        <taxon>Hyphomicrobiales</taxon>
        <taxon>Methylobacteriaceae</taxon>
        <taxon>Methylobacterium</taxon>
    </lineage>
</organism>
<reference evidence="2" key="1">
    <citation type="submission" date="2018-05" db="EMBL/GenBank/DDBJ databases">
        <title>Complete Genome Sequence of Methylobacterium sp. 17SD2-17.</title>
        <authorList>
            <person name="Srinivasan S."/>
        </authorList>
    </citation>
    <scope>NUCLEOTIDE SEQUENCE [LARGE SCALE GENOMIC DNA]</scope>
    <source>
        <strain evidence="2">17SD2-17</strain>
    </source>
</reference>
<dbReference type="AlphaFoldDB" id="A0A2U8W9P9"/>
<gene>
    <name evidence="1" type="ORF">DK389_18820</name>
</gene>
<evidence type="ECO:0000313" key="2">
    <source>
        <dbReference type="Proteomes" id="UP000245926"/>
    </source>
</evidence>
<proteinExistence type="predicted"/>
<accession>A0A2U8W9P9</accession>
<dbReference type="OrthoDB" id="3734119at2"/>